<dbReference type="PANTHER" id="PTHR42839">
    <property type="entry name" value="ISOCHORISMATE SYNTHASE ENTC"/>
    <property type="match status" value="1"/>
</dbReference>
<dbReference type="SUPFAM" id="SSF56322">
    <property type="entry name" value="ADC synthase"/>
    <property type="match status" value="1"/>
</dbReference>
<dbReference type="EMBL" id="CP027062">
    <property type="protein sequence ID" value="AVI51764.1"/>
    <property type="molecule type" value="Genomic_DNA"/>
</dbReference>
<evidence type="ECO:0000313" key="8">
    <source>
        <dbReference type="Proteomes" id="UP000238442"/>
    </source>
</evidence>
<dbReference type="RefSeq" id="WP_105217004.1">
    <property type="nucleotide sequence ID" value="NZ_CP027062.1"/>
</dbReference>
<dbReference type="Proteomes" id="UP000238442">
    <property type="component" value="Chromosome"/>
</dbReference>
<name>A0A2S0HYX1_9FLAO</name>
<comment type="catalytic activity">
    <reaction evidence="1">
        <text>chorismate = isochorismate</text>
        <dbReference type="Rhea" id="RHEA:18985"/>
        <dbReference type="ChEBI" id="CHEBI:29748"/>
        <dbReference type="ChEBI" id="CHEBI:29780"/>
        <dbReference type="EC" id="5.4.4.2"/>
    </reaction>
</comment>
<evidence type="ECO:0000256" key="5">
    <source>
        <dbReference type="ARBA" id="ARBA00041564"/>
    </source>
</evidence>
<dbReference type="EC" id="5.4.4.2" evidence="3"/>
<sequence>MRADLLLGKLEQHYRQQLPFVIYALPGSMMVTGLFQHTKELYSTTTLSEKGFVMAPFYNSSSLPLIPVNRSEQIKADLRPLRLEGVHKEIAEDEDSRTRHIALVSKAIETLTTSELKKVVVSRKQDLPLRSFDIITFTSVLFSENTDAFRYLWFHPKTGMWCAATPELLLSVADKTFKTMSLAGTRSKVKHGDQQWTNKEIEEQELVTQAILRDLKPFTSDIEISETYTSSAATLEHLRTDISGVLDPSASIKQVVDTLHPTPAVCGTPAKKALEFIETFEGYDRAFYTGYVGPVNLDSSTSNLFVNLRCMRLSNKEASIYTGGGITVLSDPISEWKETCNKQQTMLKLLGEFL</sequence>
<evidence type="ECO:0000256" key="3">
    <source>
        <dbReference type="ARBA" id="ARBA00012824"/>
    </source>
</evidence>
<dbReference type="InterPro" id="IPR005801">
    <property type="entry name" value="ADC_synthase"/>
</dbReference>
<dbReference type="NCBIfam" id="TIGR00543">
    <property type="entry name" value="isochor_syn"/>
    <property type="match status" value="1"/>
</dbReference>
<dbReference type="PANTHER" id="PTHR42839:SF2">
    <property type="entry name" value="ISOCHORISMATE SYNTHASE ENTC"/>
    <property type="match status" value="1"/>
</dbReference>
<reference evidence="7 8" key="1">
    <citation type="submission" date="2018-02" db="EMBL/GenBank/DDBJ databases">
        <title>Genomic analysis of the strain RR4-38 isolated from a seawater recirculating aquaculture system.</title>
        <authorList>
            <person name="Kim Y.-S."/>
            <person name="Jang Y.H."/>
            <person name="Kim K.-H."/>
        </authorList>
    </citation>
    <scope>NUCLEOTIDE SEQUENCE [LARGE SCALE GENOMIC DNA]</scope>
    <source>
        <strain evidence="7 8">RR4-38</strain>
    </source>
</reference>
<dbReference type="Gene3D" id="3.60.120.10">
    <property type="entry name" value="Anthranilate synthase"/>
    <property type="match status" value="1"/>
</dbReference>
<dbReference type="GO" id="GO:0008909">
    <property type="term" value="F:isochorismate synthase activity"/>
    <property type="evidence" value="ECO:0007669"/>
    <property type="project" value="UniProtKB-EC"/>
</dbReference>
<dbReference type="AlphaFoldDB" id="A0A2S0HYX1"/>
<dbReference type="InterPro" id="IPR015890">
    <property type="entry name" value="Chorismate_C"/>
</dbReference>
<evidence type="ECO:0000256" key="2">
    <source>
        <dbReference type="ARBA" id="ARBA00005297"/>
    </source>
</evidence>
<dbReference type="Pfam" id="PF00425">
    <property type="entry name" value="Chorismate_bind"/>
    <property type="match status" value="1"/>
</dbReference>
<dbReference type="OrthoDB" id="9806579at2"/>
<dbReference type="InterPro" id="IPR004561">
    <property type="entry name" value="IsoChor_synthase"/>
</dbReference>
<evidence type="ECO:0000259" key="6">
    <source>
        <dbReference type="Pfam" id="PF00425"/>
    </source>
</evidence>
<gene>
    <name evidence="7" type="ORF">C5O00_11540</name>
</gene>
<protein>
    <recommendedName>
        <fullName evidence="3">isochorismate synthase</fullName>
        <ecNumber evidence="3">5.4.4.2</ecNumber>
    </recommendedName>
    <alternativeName>
        <fullName evidence="5">Isochorismate mutase</fullName>
    </alternativeName>
</protein>
<keyword evidence="8" id="KW-1185">Reference proteome</keyword>
<comment type="similarity">
    <text evidence="2">Belongs to the isochorismate synthase family.</text>
</comment>
<keyword evidence="4" id="KW-0413">Isomerase</keyword>
<evidence type="ECO:0000256" key="1">
    <source>
        <dbReference type="ARBA" id="ARBA00000799"/>
    </source>
</evidence>
<evidence type="ECO:0000256" key="4">
    <source>
        <dbReference type="ARBA" id="ARBA00023235"/>
    </source>
</evidence>
<proteinExistence type="inferred from homology"/>
<organism evidence="7 8">
    <name type="scientific">Pukyongia salina</name>
    <dbReference type="NCBI Taxonomy" id="2094025"/>
    <lineage>
        <taxon>Bacteria</taxon>
        <taxon>Pseudomonadati</taxon>
        <taxon>Bacteroidota</taxon>
        <taxon>Flavobacteriia</taxon>
        <taxon>Flavobacteriales</taxon>
        <taxon>Flavobacteriaceae</taxon>
        <taxon>Pukyongia</taxon>
    </lineage>
</organism>
<dbReference type="KEGG" id="aue:C5O00_11540"/>
<evidence type="ECO:0000313" key="7">
    <source>
        <dbReference type="EMBL" id="AVI51764.1"/>
    </source>
</evidence>
<feature type="domain" description="Chorismate-utilising enzyme C-terminal" evidence="6">
    <location>
        <begin position="98"/>
        <end position="342"/>
    </location>
</feature>
<accession>A0A2S0HYX1</accession>